<dbReference type="Proteomes" id="UP000324639">
    <property type="component" value="Chromosome Bgt_-08"/>
</dbReference>
<organism evidence="2 3">
    <name type="scientific">Blumeria graminis f. sp. tritici</name>
    <dbReference type="NCBI Taxonomy" id="62690"/>
    <lineage>
        <taxon>Eukaryota</taxon>
        <taxon>Fungi</taxon>
        <taxon>Dikarya</taxon>
        <taxon>Ascomycota</taxon>
        <taxon>Pezizomycotina</taxon>
        <taxon>Leotiomycetes</taxon>
        <taxon>Erysiphales</taxon>
        <taxon>Erysiphaceae</taxon>
        <taxon>Blumeria</taxon>
    </lineage>
</organism>
<dbReference type="EMBL" id="LR026991">
    <property type="protein sequence ID" value="VDB90403.1"/>
    <property type="molecule type" value="Genomic_DNA"/>
</dbReference>
<feature type="non-terminal residue" evidence="2">
    <location>
        <position position="1"/>
    </location>
</feature>
<proteinExistence type="predicted"/>
<evidence type="ECO:0000259" key="1">
    <source>
        <dbReference type="Pfam" id="PF17667"/>
    </source>
</evidence>
<accession>A0A9X9MJR0</accession>
<feature type="domain" description="Fungal-type protein kinase" evidence="1">
    <location>
        <begin position="1"/>
        <end position="59"/>
    </location>
</feature>
<name>A0A9X9MJR0_BLUGR</name>
<gene>
    <name evidence="2" type="ORF">BGT96224V316_LOCUS5569</name>
</gene>
<evidence type="ECO:0000313" key="3">
    <source>
        <dbReference type="Proteomes" id="UP000324639"/>
    </source>
</evidence>
<dbReference type="Pfam" id="PF17667">
    <property type="entry name" value="Pkinase_fungal"/>
    <property type="match status" value="1"/>
</dbReference>
<evidence type="ECO:0000313" key="2">
    <source>
        <dbReference type="EMBL" id="VDB90403.1"/>
    </source>
</evidence>
<reference evidence="2 3" key="1">
    <citation type="submission" date="2018-08" db="EMBL/GenBank/DDBJ databases">
        <authorList>
            <person name="Muller C M."/>
        </authorList>
    </citation>
    <scope>NUCLEOTIDE SEQUENCE [LARGE SCALE GENOMIC DNA]</scope>
</reference>
<dbReference type="InterPro" id="IPR040976">
    <property type="entry name" value="Pkinase_fungal"/>
</dbReference>
<dbReference type="AlphaFoldDB" id="A0A9X9MJR0"/>
<sequence>FLHGILLFKTDFELWSFNRSGAYSSGLLSLKDNKEKLVRAISSYLSMSDQELGIDSTISFNMEDLLYHFMMRSLK</sequence>
<protein>
    <submittedName>
        <fullName evidence="2">Bgt-51471</fullName>
    </submittedName>
</protein>
<keyword evidence="3" id="KW-1185">Reference proteome</keyword>